<dbReference type="GO" id="GO:0006270">
    <property type="term" value="P:DNA replication initiation"/>
    <property type="evidence" value="ECO:0007669"/>
    <property type="project" value="UniProtKB-UniRule"/>
</dbReference>
<dbReference type="Gene3D" id="3.40.50.300">
    <property type="entry name" value="P-loop containing nucleotide triphosphate hydrolases"/>
    <property type="match status" value="1"/>
</dbReference>
<evidence type="ECO:0000256" key="8">
    <source>
        <dbReference type="SAM" id="MobiDB-lite"/>
    </source>
</evidence>
<evidence type="ECO:0000256" key="4">
    <source>
        <dbReference type="ARBA" id="ARBA00022705"/>
    </source>
</evidence>
<dbReference type="InterPro" id="IPR016314">
    <property type="entry name" value="Cdc6/18"/>
</dbReference>
<feature type="domain" description="AAA+ ATPase" evidence="9">
    <location>
        <begin position="113"/>
        <end position="248"/>
    </location>
</feature>
<dbReference type="SUPFAM" id="SSF52540">
    <property type="entry name" value="P-loop containing nucleoside triphosphate hydrolases"/>
    <property type="match status" value="1"/>
</dbReference>
<dbReference type="InterPro" id="IPR003593">
    <property type="entry name" value="AAA+_ATPase"/>
</dbReference>
<comment type="subcellular location">
    <subcellularLocation>
        <location evidence="1">Nucleus</location>
    </subcellularLocation>
</comment>
<dbReference type="AlphaFoldDB" id="A0A9W8H3K6"/>
<dbReference type="Pfam" id="PF09079">
    <property type="entry name" value="WHD_Cdc6"/>
    <property type="match status" value="1"/>
</dbReference>
<dbReference type="InterPro" id="IPR015163">
    <property type="entry name" value="Cdc6_C"/>
</dbReference>
<proteinExistence type="inferred from homology"/>
<dbReference type="PANTHER" id="PTHR10763">
    <property type="entry name" value="CELL DIVISION CONTROL PROTEIN 6-RELATED"/>
    <property type="match status" value="1"/>
</dbReference>
<dbReference type="OrthoDB" id="1926878at2759"/>
<dbReference type="Proteomes" id="UP001140011">
    <property type="component" value="Unassembled WGS sequence"/>
</dbReference>
<dbReference type="InterPro" id="IPR054425">
    <property type="entry name" value="Cdc6_ORC1-like_ATPase_lid"/>
</dbReference>
<dbReference type="EMBL" id="JANBUH010000085">
    <property type="protein sequence ID" value="KAJ2754968.1"/>
    <property type="molecule type" value="Genomic_DNA"/>
</dbReference>
<keyword evidence="5" id="KW-0539">Nucleus</keyword>
<reference evidence="10" key="1">
    <citation type="submission" date="2022-07" db="EMBL/GenBank/DDBJ databases">
        <title>Phylogenomic reconstructions and comparative analyses of Kickxellomycotina fungi.</title>
        <authorList>
            <person name="Reynolds N.K."/>
            <person name="Stajich J.E."/>
            <person name="Barry K."/>
            <person name="Grigoriev I.V."/>
            <person name="Crous P."/>
            <person name="Smith M.E."/>
        </authorList>
    </citation>
    <scope>NUCLEOTIDE SEQUENCE</scope>
    <source>
        <strain evidence="10">BCRC 34297</strain>
    </source>
</reference>
<comment type="similarity">
    <text evidence="2 7">Belongs to the CDC6/cdc18 family.</text>
</comment>
<dbReference type="InterPro" id="IPR041664">
    <property type="entry name" value="AAA_16"/>
</dbReference>
<evidence type="ECO:0000313" key="11">
    <source>
        <dbReference type="Proteomes" id="UP001140011"/>
    </source>
</evidence>
<dbReference type="SUPFAM" id="SSF46785">
    <property type="entry name" value="Winged helix' DNA-binding domain"/>
    <property type="match status" value="1"/>
</dbReference>
<dbReference type="GO" id="GO:0003688">
    <property type="term" value="F:DNA replication origin binding"/>
    <property type="evidence" value="ECO:0007669"/>
    <property type="project" value="TreeGrafter"/>
</dbReference>
<dbReference type="Pfam" id="PF13191">
    <property type="entry name" value="AAA_16"/>
    <property type="match status" value="1"/>
</dbReference>
<organism evidence="10 11">
    <name type="scientific">Coemansia pectinata</name>
    <dbReference type="NCBI Taxonomy" id="1052879"/>
    <lineage>
        <taxon>Eukaryota</taxon>
        <taxon>Fungi</taxon>
        <taxon>Fungi incertae sedis</taxon>
        <taxon>Zoopagomycota</taxon>
        <taxon>Kickxellomycotina</taxon>
        <taxon>Kickxellomycetes</taxon>
        <taxon>Kickxellales</taxon>
        <taxon>Kickxellaceae</taxon>
        <taxon>Coemansia</taxon>
    </lineage>
</organism>
<dbReference type="Gene3D" id="1.10.10.10">
    <property type="entry name" value="Winged helix-like DNA-binding domain superfamily/Winged helix DNA-binding domain"/>
    <property type="match status" value="1"/>
</dbReference>
<feature type="region of interest" description="Disordered" evidence="8">
    <location>
        <begin position="1"/>
        <end position="32"/>
    </location>
</feature>
<evidence type="ECO:0000256" key="1">
    <source>
        <dbReference type="ARBA" id="ARBA00004123"/>
    </source>
</evidence>
<keyword evidence="4" id="KW-0235">DNA replication</keyword>
<evidence type="ECO:0000256" key="6">
    <source>
        <dbReference type="ARBA" id="ARBA00023306"/>
    </source>
</evidence>
<dbReference type="GO" id="GO:0051301">
    <property type="term" value="P:cell division"/>
    <property type="evidence" value="ECO:0007669"/>
    <property type="project" value="UniProtKB-UniRule"/>
</dbReference>
<dbReference type="PIRSF" id="PIRSF001767">
    <property type="entry name" value="Cdc6"/>
    <property type="match status" value="1"/>
</dbReference>
<dbReference type="InterPro" id="IPR036390">
    <property type="entry name" value="WH_DNA-bd_sf"/>
</dbReference>
<dbReference type="CDD" id="cd00009">
    <property type="entry name" value="AAA"/>
    <property type="match status" value="1"/>
</dbReference>
<dbReference type="InterPro" id="IPR027417">
    <property type="entry name" value="P-loop_NTPase"/>
</dbReference>
<dbReference type="FunFam" id="3.40.50.300:FF:000547">
    <property type="entry name" value="Cell division control protein"/>
    <property type="match status" value="1"/>
</dbReference>
<dbReference type="GO" id="GO:0005634">
    <property type="term" value="C:nucleus"/>
    <property type="evidence" value="ECO:0007669"/>
    <property type="project" value="UniProtKB-SubCell"/>
</dbReference>
<sequence length="490" mass="51637">MPAARSARATAVKRKALAETPISRQPPPPPPVALAAQKAAAVATLKSAFPVTKHSNGVAVVSGKSAKAAKPVSSFVATKTVLHRSTAPPQIVGRESEQAAIRQFLQTTVEKGRGGSMYISGNPGTGKTACLQTLIKQSLAGFPSVLVNCVPLTRPEQAYTAVLDALNVEYDSADSALAGLERLVFKGKGAFLVILDEVDSLLGSKQEVLYRLFELAAHPDSRLALVGIANALDLTDRFLPRLQARNCVPILLNFNPYQVNDIVAILQSRLDSVATGEPVIQKAALELCARKVAATSGDLRKALDVCRQAVEAAEAECKKKAMSTDKENGPTASPVPKVSIMHIAKVLTSLNGSPIAQKLNALNFQQKLVLCAYASLSGNTGSSKPAEPATPSKKSVASGLAVSKLFSEYGVICDRLGMLAPVTRTEFLDLVAMMETQGVVTIETLKAGRRGGCRIASNSGAADDRTLRLAVDEADIRRALMSTPALSPIL</sequence>
<evidence type="ECO:0000256" key="3">
    <source>
        <dbReference type="ARBA" id="ARBA00022618"/>
    </source>
</evidence>
<dbReference type="Pfam" id="PF22606">
    <property type="entry name" value="Cdc6-ORC-like_ATPase_lid"/>
    <property type="match status" value="1"/>
</dbReference>
<protein>
    <recommendedName>
        <fullName evidence="7">Cell division control protein</fullName>
    </recommendedName>
</protein>
<keyword evidence="6" id="KW-0131">Cell cycle</keyword>
<evidence type="ECO:0000259" key="9">
    <source>
        <dbReference type="SMART" id="SM00382"/>
    </source>
</evidence>
<comment type="caution">
    <text evidence="10">The sequence shown here is derived from an EMBL/GenBank/DDBJ whole genome shotgun (WGS) entry which is preliminary data.</text>
</comment>
<evidence type="ECO:0000256" key="2">
    <source>
        <dbReference type="ARBA" id="ARBA00006184"/>
    </source>
</evidence>
<evidence type="ECO:0000256" key="5">
    <source>
        <dbReference type="ARBA" id="ARBA00023242"/>
    </source>
</evidence>
<evidence type="ECO:0000313" key="10">
    <source>
        <dbReference type="EMBL" id="KAJ2754968.1"/>
    </source>
</evidence>
<dbReference type="InterPro" id="IPR036388">
    <property type="entry name" value="WH-like_DNA-bd_sf"/>
</dbReference>
<name>A0A9W8H3K6_9FUNG</name>
<keyword evidence="3" id="KW-0132">Cell division</keyword>
<keyword evidence="11" id="KW-1185">Reference proteome</keyword>
<evidence type="ECO:0000256" key="7">
    <source>
        <dbReference type="PIRNR" id="PIRNR001767"/>
    </source>
</evidence>
<accession>A0A9W8H3K6</accession>
<dbReference type="InterPro" id="IPR050311">
    <property type="entry name" value="ORC1/CDC6"/>
</dbReference>
<gene>
    <name evidence="10" type="primary">CDC6</name>
    <name evidence="10" type="ORF">GGI19_002017</name>
</gene>
<dbReference type="SMART" id="SM00382">
    <property type="entry name" value="AAA"/>
    <property type="match status" value="1"/>
</dbReference>
<dbReference type="Gene3D" id="1.10.8.60">
    <property type="match status" value="1"/>
</dbReference>
<dbReference type="GO" id="GO:0033314">
    <property type="term" value="P:mitotic DNA replication checkpoint signaling"/>
    <property type="evidence" value="ECO:0007669"/>
    <property type="project" value="TreeGrafter"/>
</dbReference>
<dbReference type="PANTHER" id="PTHR10763:SF26">
    <property type="entry name" value="CELL DIVISION CONTROL PROTEIN 6 HOMOLOG"/>
    <property type="match status" value="1"/>
</dbReference>